<dbReference type="InterPro" id="IPR002110">
    <property type="entry name" value="Ankyrin_rpt"/>
</dbReference>
<dbReference type="Pfam" id="PF07647">
    <property type="entry name" value="SAM_2"/>
    <property type="match status" value="1"/>
</dbReference>
<sequence length="320" mass="34740">MAVTSFRRMDDNMAVAPAFAADFESIPDALIDVCLADDVHLIDTFLQQGGLQHIDATGKHDRTPLMMSAAWNASRAVELLALHLAAENNAKQSVQALVHAGALLDDQNAWGLTALHLAAGGGHVACAKELLVAGARLDLTTVDDGDTALDLALRDGHQSTVLLLRGWDPQWSSRLCRHRLEPAMQTWTEAHVADFLRSHAMSQYVPQFLAHNIDGLALSGARFVLSISLTDGLGVEMTDTTLESKLKMDRPKHRVRLLEAIMFTQLHSTANHAHLPPEGATHPTNTDATKSTVAPLPPVSPPRRPRPTSPSPYLAPPWFD</sequence>
<dbReference type="Pfam" id="PF12796">
    <property type="entry name" value="Ank_2"/>
    <property type="match status" value="1"/>
</dbReference>
<dbReference type="PROSITE" id="PS50297">
    <property type="entry name" value="ANK_REP_REGION"/>
    <property type="match status" value="1"/>
</dbReference>
<dbReference type="AlphaFoldDB" id="A0A3R6VXQ0"/>
<evidence type="ECO:0000256" key="1">
    <source>
        <dbReference type="ARBA" id="ARBA00022737"/>
    </source>
</evidence>
<feature type="repeat" description="ANK" evidence="3">
    <location>
        <begin position="110"/>
        <end position="142"/>
    </location>
</feature>
<dbReference type="InterPro" id="IPR001660">
    <property type="entry name" value="SAM"/>
</dbReference>
<evidence type="ECO:0000259" key="5">
    <source>
        <dbReference type="Pfam" id="PF07647"/>
    </source>
</evidence>
<evidence type="ECO:0000256" key="2">
    <source>
        <dbReference type="ARBA" id="ARBA00023043"/>
    </source>
</evidence>
<evidence type="ECO:0000256" key="3">
    <source>
        <dbReference type="PROSITE-ProRule" id="PRU00023"/>
    </source>
</evidence>
<feature type="compositionally biased region" description="Polar residues" evidence="4">
    <location>
        <begin position="282"/>
        <end position="292"/>
    </location>
</feature>
<reference evidence="6 7" key="1">
    <citation type="submission" date="2018-08" db="EMBL/GenBank/DDBJ databases">
        <title>Aphanomyces genome sequencing and annotation.</title>
        <authorList>
            <person name="Minardi D."/>
            <person name="Oidtmann B."/>
            <person name="Van Der Giezen M."/>
            <person name="Studholme D.J."/>
        </authorList>
    </citation>
    <scope>NUCLEOTIDE SEQUENCE [LARGE SCALE GENOMIC DNA]</scope>
    <source>
        <strain evidence="6 7">NJM0002</strain>
    </source>
</reference>
<organism evidence="6 7">
    <name type="scientific">Aphanomyces invadans</name>
    <dbReference type="NCBI Taxonomy" id="157072"/>
    <lineage>
        <taxon>Eukaryota</taxon>
        <taxon>Sar</taxon>
        <taxon>Stramenopiles</taxon>
        <taxon>Oomycota</taxon>
        <taxon>Saprolegniomycetes</taxon>
        <taxon>Saprolegniales</taxon>
        <taxon>Verrucalvaceae</taxon>
        <taxon>Aphanomyces</taxon>
    </lineage>
</organism>
<accession>A0A3R6VXQ0</accession>
<evidence type="ECO:0000256" key="4">
    <source>
        <dbReference type="SAM" id="MobiDB-lite"/>
    </source>
</evidence>
<dbReference type="SUPFAM" id="SSF48403">
    <property type="entry name" value="Ankyrin repeat"/>
    <property type="match status" value="1"/>
</dbReference>
<keyword evidence="7" id="KW-1185">Reference proteome</keyword>
<dbReference type="InterPro" id="IPR036770">
    <property type="entry name" value="Ankyrin_rpt-contain_sf"/>
</dbReference>
<dbReference type="InterPro" id="IPR013761">
    <property type="entry name" value="SAM/pointed_sf"/>
</dbReference>
<dbReference type="Proteomes" id="UP000285060">
    <property type="component" value="Unassembled WGS sequence"/>
</dbReference>
<protein>
    <recommendedName>
        <fullName evidence="5">SAM domain-containing protein</fullName>
    </recommendedName>
</protein>
<comment type="caution">
    <text evidence="6">The sequence shown here is derived from an EMBL/GenBank/DDBJ whole genome shotgun (WGS) entry which is preliminary data.</text>
</comment>
<dbReference type="SUPFAM" id="SSF47769">
    <property type="entry name" value="SAM/Pointed domain"/>
    <property type="match status" value="1"/>
</dbReference>
<proteinExistence type="predicted"/>
<name>A0A3R6VXQ0_9STRA</name>
<dbReference type="PANTHER" id="PTHR24198">
    <property type="entry name" value="ANKYRIN REPEAT AND PROTEIN KINASE DOMAIN-CONTAINING PROTEIN"/>
    <property type="match status" value="1"/>
</dbReference>
<dbReference type="PANTHER" id="PTHR24198:SF165">
    <property type="entry name" value="ANKYRIN REPEAT-CONTAINING PROTEIN-RELATED"/>
    <property type="match status" value="1"/>
</dbReference>
<keyword evidence="1" id="KW-0677">Repeat</keyword>
<gene>
    <name evidence="6" type="ORF">DYB32_004667</name>
</gene>
<dbReference type="EMBL" id="QUSY01000363">
    <property type="protein sequence ID" value="RHY30044.1"/>
    <property type="molecule type" value="Genomic_DNA"/>
</dbReference>
<feature type="compositionally biased region" description="Pro residues" evidence="4">
    <location>
        <begin position="295"/>
        <end position="320"/>
    </location>
</feature>
<evidence type="ECO:0000313" key="6">
    <source>
        <dbReference type="EMBL" id="RHY30044.1"/>
    </source>
</evidence>
<keyword evidence="2 3" id="KW-0040">ANK repeat</keyword>
<dbReference type="VEuPathDB" id="FungiDB:H310_08915"/>
<dbReference type="SMART" id="SM00248">
    <property type="entry name" value="ANK"/>
    <property type="match status" value="3"/>
</dbReference>
<feature type="domain" description="SAM" evidence="5">
    <location>
        <begin position="186"/>
        <end position="218"/>
    </location>
</feature>
<dbReference type="PROSITE" id="PS50088">
    <property type="entry name" value="ANK_REPEAT"/>
    <property type="match status" value="1"/>
</dbReference>
<evidence type="ECO:0000313" key="7">
    <source>
        <dbReference type="Proteomes" id="UP000285060"/>
    </source>
</evidence>
<dbReference type="Gene3D" id="1.25.40.20">
    <property type="entry name" value="Ankyrin repeat-containing domain"/>
    <property type="match status" value="1"/>
</dbReference>
<feature type="region of interest" description="Disordered" evidence="4">
    <location>
        <begin position="272"/>
        <end position="320"/>
    </location>
</feature>
<dbReference type="Gene3D" id="1.10.150.50">
    <property type="entry name" value="Transcription Factor, Ets-1"/>
    <property type="match status" value="1"/>
</dbReference>